<dbReference type="AlphaFoldDB" id="A0A9P6NBU4"/>
<dbReference type="PANTHER" id="PTHR46564:SF1">
    <property type="entry name" value="TRANSPOSASE"/>
    <property type="match status" value="1"/>
</dbReference>
<reference evidence="1" key="1">
    <citation type="submission" date="2013-11" db="EMBL/GenBank/DDBJ databases">
        <title>Genome sequence of the fusiform rust pathogen reveals effectors for host alternation and coevolution with pine.</title>
        <authorList>
            <consortium name="DOE Joint Genome Institute"/>
            <person name="Smith K."/>
            <person name="Pendleton A."/>
            <person name="Kubisiak T."/>
            <person name="Anderson C."/>
            <person name="Salamov A."/>
            <person name="Aerts A."/>
            <person name="Riley R."/>
            <person name="Clum A."/>
            <person name="Lindquist E."/>
            <person name="Ence D."/>
            <person name="Campbell M."/>
            <person name="Kronenberg Z."/>
            <person name="Feau N."/>
            <person name="Dhillon B."/>
            <person name="Hamelin R."/>
            <person name="Burleigh J."/>
            <person name="Smith J."/>
            <person name="Yandell M."/>
            <person name="Nelson C."/>
            <person name="Grigoriev I."/>
            <person name="Davis J."/>
        </authorList>
    </citation>
    <scope>NUCLEOTIDE SEQUENCE</scope>
    <source>
        <strain evidence="1">G11</strain>
    </source>
</reference>
<dbReference type="PANTHER" id="PTHR46564">
    <property type="entry name" value="TRANSPOSASE"/>
    <property type="match status" value="1"/>
</dbReference>
<evidence type="ECO:0000313" key="2">
    <source>
        <dbReference type="Proteomes" id="UP000886653"/>
    </source>
</evidence>
<dbReference type="EMBL" id="MU167410">
    <property type="protein sequence ID" value="KAG0140945.1"/>
    <property type="molecule type" value="Genomic_DNA"/>
</dbReference>
<sequence length="169" mass="19033">MAPGHRFTLTSSSTSFHLPFDSSALTSLTTALPSIHVDDTFTMVKYSPDIKNLAVKMFIEGNNPQQINLTLRTNISFHTLMRWKALYRTTQSASASIYLDELQDKFFDLTGIRVSLSTLSRVLHQRLGLSLLISRALDRRQFPVARAAYIAAIHRIPADYLVFIGEKDS</sequence>
<protein>
    <recommendedName>
        <fullName evidence="3">Transposase</fullName>
    </recommendedName>
</protein>
<dbReference type="Proteomes" id="UP000886653">
    <property type="component" value="Unassembled WGS sequence"/>
</dbReference>
<dbReference type="InterPro" id="IPR009057">
    <property type="entry name" value="Homeodomain-like_sf"/>
</dbReference>
<gene>
    <name evidence="1" type="ORF">CROQUDRAFT_99406</name>
</gene>
<proteinExistence type="predicted"/>
<dbReference type="SUPFAM" id="SSF46689">
    <property type="entry name" value="Homeodomain-like"/>
    <property type="match status" value="1"/>
</dbReference>
<accession>A0A9P6NBU4</accession>
<keyword evidence="2" id="KW-1185">Reference proteome</keyword>
<comment type="caution">
    <text evidence="1">The sequence shown here is derived from an EMBL/GenBank/DDBJ whole genome shotgun (WGS) entry which is preliminary data.</text>
</comment>
<name>A0A9P6NBU4_9BASI</name>
<evidence type="ECO:0008006" key="3">
    <source>
        <dbReference type="Google" id="ProtNLM"/>
    </source>
</evidence>
<organism evidence="1 2">
    <name type="scientific">Cronartium quercuum f. sp. fusiforme G11</name>
    <dbReference type="NCBI Taxonomy" id="708437"/>
    <lineage>
        <taxon>Eukaryota</taxon>
        <taxon>Fungi</taxon>
        <taxon>Dikarya</taxon>
        <taxon>Basidiomycota</taxon>
        <taxon>Pucciniomycotina</taxon>
        <taxon>Pucciniomycetes</taxon>
        <taxon>Pucciniales</taxon>
        <taxon>Coleosporiaceae</taxon>
        <taxon>Cronartium</taxon>
    </lineage>
</organism>
<evidence type="ECO:0000313" key="1">
    <source>
        <dbReference type="EMBL" id="KAG0140945.1"/>
    </source>
</evidence>